<feature type="non-terminal residue" evidence="8">
    <location>
        <position position="370"/>
    </location>
</feature>
<feature type="domain" description="Major facilitator superfamily (MFS) profile" evidence="7">
    <location>
        <begin position="25"/>
        <end position="370"/>
    </location>
</feature>
<comment type="caution">
    <text evidence="8">The sequence shown here is derived from an EMBL/GenBank/DDBJ whole genome shotgun (WGS) entry which is preliminary data.</text>
</comment>
<feature type="transmembrane region" description="Helical" evidence="6">
    <location>
        <begin position="196"/>
        <end position="217"/>
    </location>
</feature>
<feature type="transmembrane region" description="Helical" evidence="6">
    <location>
        <begin position="20"/>
        <end position="38"/>
    </location>
</feature>
<dbReference type="Pfam" id="PF00083">
    <property type="entry name" value="Sugar_tr"/>
    <property type="match status" value="1"/>
</dbReference>
<dbReference type="PROSITE" id="PS00217">
    <property type="entry name" value="SUGAR_TRANSPORT_2"/>
    <property type="match status" value="1"/>
</dbReference>
<dbReference type="InterPro" id="IPR003663">
    <property type="entry name" value="Sugar/inositol_transpt"/>
</dbReference>
<keyword evidence="3 6" id="KW-1133">Transmembrane helix</keyword>
<gene>
    <name evidence="8" type="primary">SLC2A5</name>
    <name evidence="8" type="ORF">XENOCAPTIV_003348</name>
</gene>
<evidence type="ECO:0000259" key="7">
    <source>
        <dbReference type="PROSITE" id="PS50850"/>
    </source>
</evidence>
<dbReference type="NCBIfam" id="TIGR00879">
    <property type="entry name" value="SP"/>
    <property type="match status" value="1"/>
</dbReference>
<dbReference type="InterPro" id="IPR020846">
    <property type="entry name" value="MFS_dom"/>
</dbReference>
<keyword evidence="9" id="KW-1185">Reference proteome</keyword>
<feature type="transmembrane region" description="Helical" evidence="6">
    <location>
        <begin position="347"/>
        <end position="369"/>
    </location>
</feature>
<keyword evidence="8" id="KW-0762">Sugar transport</keyword>
<proteinExistence type="inferred from homology"/>
<organism evidence="8 9">
    <name type="scientific">Xenoophorus captivus</name>
    <dbReference type="NCBI Taxonomy" id="1517983"/>
    <lineage>
        <taxon>Eukaryota</taxon>
        <taxon>Metazoa</taxon>
        <taxon>Chordata</taxon>
        <taxon>Craniata</taxon>
        <taxon>Vertebrata</taxon>
        <taxon>Euteleostomi</taxon>
        <taxon>Actinopterygii</taxon>
        <taxon>Neopterygii</taxon>
        <taxon>Teleostei</taxon>
        <taxon>Neoteleostei</taxon>
        <taxon>Acanthomorphata</taxon>
        <taxon>Ovalentaria</taxon>
        <taxon>Atherinomorphae</taxon>
        <taxon>Cyprinodontiformes</taxon>
        <taxon>Goodeidae</taxon>
        <taxon>Xenoophorus</taxon>
    </lineage>
</organism>
<keyword evidence="2 6" id="KW-0812">Transmembrane</keyword>
<keyword evidence="5" id="KW-0813">Transport</keyword>
<evidence type="ECO:0000313" key="8">
    <source>
        <dbReference type="EMBL" id="MEQ2191848.1"/>
    </source>
</evidence>
<dbReference type="Gene3D" id="1.20.1250.20">
    <property type="entry name" value="MFS general substrate transporter like domains"/>
    <property type="match status" value="1"/>
</dbReference>
<dbReference type="InterPro" id="IPR005829">
    <property type="entry name" value="Sugar_transporter_CS"/>
</dbReference>
<evidence type="ECO:0000256" key="1">
    <source>
        <dbReference type="ARBA" id="ARBA00004141"/>
    </source>
</evidence>
<evidence type="ECO:0000313" key="9">
    <source>
        <dbReference type="Proteomes" id="UP001434883"/>
    </source>
</evidence>
<dbReference type="PROSITE" id="PS50850">
    <property type="entry name" value="MFS"/>
    <property type="match status" value="1"/>
</dbReference>
<sequence>MKESTEQDKSVEHRGRLTAVLALATLISAFGSSFQYGYNVAAVNSPAPLMQQFYNKTYTDRYKEPMGEDLLTLLWSLTVSMYPLGGFFGSLMVAPLVNKLGRKGTLLFNNIFSIVPAIMMGVSEIAKSYEIIIVARVIVGICAGLSSNVVPMYLGELAPKNLRGAIGIVSELFITIGILAAQVMGIRNILGNSTGWTIMLGLTGIPAVIELVLLPFFPESPRYMLIQKRDEKNSRKALQRLRGWDDVDAEMEEMCLEGQSEQAEGRLSVLSLLSQRSLRWQLVSIIIMNMGQQLSGVNAIYYYADSIYGSAGVNEMDVQYVTVGTGAVNVFMTIAAVFIVESSGRRFLLLLGFGICCGACVLLTVALNFQ</sequence>
<evidence type="ECO:0000256" key="6">
    <source>
        <dbReference type="SAM" id="Phobius"/>
    </source>
</evidence>
<feature type="transmembrane region" description="Helical" evidence="6">
    <location>
        <begin position="282"/>
        <end position="303"/>
    </location>
</feature>
<evidence type="ECO:0000256" key="2">
    <source>
        <dbReference type="ARBA" id="ARBA00022692"/>
    </source>
</evidence>
<feature type="transmembrane region" description="Helical" evidence="6">
    <location>
        <begin position="166"/>
        <end position="190"/>
    </location>
</feature>
<evidence type="ECO:0000256" key="5">
    <source>
        <dbReference type="RuleBase" id="RU003346"/>
    </source>
</evidence>
<feature type="transmembrane region" description="Helical" evidence="6">
    <location>
        <begin position="106"/>
        <end position="125"/>
    </location>
</feature>
<dbReference type="InterPro" id="IPR045263">
    <property type="entry name" value="GLUT"/>
</dbReference>
<dbReference type="PANTHER" id="PTHR23503">
    <property type="entry name" value="SOLUTE CARRIER FAMILY 2"/>
    <property type="match status" value="1"/>
</dbReference>
<keyword evidence="4 6" id="KW-0472">Membrane</keyword>
<comment type="similarity">
    <text evidence="5">Belongs to the major facilitator superfamily. Sugar transporter (TC 2.A.1.1) family.</text>
</comment>
<dbReference type="InterPro" id="IPR036259">
    <property type="entry name" value="MFS_trans_sf"/>
</dbReference>
<evidence type="ECO:0000256" key="4">
    <source>
        <dbReference type="ARBA" id="ARBA00023136"/>
    </source>
</evidence>
<name>A0ABV0Q8N8_9TELE</name>
<evidence type="ECO:0000256" key="3">
    <source>
        <dbReference type="ARBA" id="ARBA00022989"/>
    </source>
</evidence>
<feature type="transmembrane region" description="Helical" evidence="6">
    <location>
        <begin position="131"/>
        <end position="154"/>
    </location>
</feature>
<protein>
    <submittedName>
        <fullName evidence="8">Solute carrier 2, facilitated glucose transporter member 5</fullName>
    </submittedName>
</protein>
<dbReference type="Proteomes" id="UP001434883">
    <property type="component" value="Unassembled WGS sequence"/>
</dbReference>
<dbReference type="SUPFAM" id="SSF103473">
    <property type="entry name" value="MFS general substrate transporter"/>
    <property type="match status" value="1"/>
</dbReference>
<comment type="subcellular location">
    <subcellularLocation>
        <location evidence="1">Membrane</location>
        <topology evidence="1">Multi-pass membrane protein</topology>
    </subcellularLocation>
</comment>
<feature type="transmembrane region" description="Helical" evidence="6">
    <location>
        <begin position="73"/>
        <end position="94"/>
    </location>
</feature>
<dbReference type="EMBL" id="JAHRIN010001343">
    <property type="protein sequence ID" value="MEQ2191848.1"/>
    <property type="molecule type" value="Genomic_DNA"/>
</dbReference>
<dbReference type="InterPro" id="IPR005828">
    <property type="entry name" value="MFS_sugar_transport-like"/>
</dbReference>
<accession>A0ABV0Q8N8</accession>
<dbReference type="PRINTS" id="PR00171">
    <property type="entry name" value="SUGRTRNSPORT"/>
</dbReference>
<dbReference type="PANTHER" id="PTHR23503:SF32">
    <property type="entry name" value="SOLUTE CARRIER FAMILY 2, FACILITATED GLUCOSE TRANSPORTER MEMBER 5"/>
    <property type="match status" value="1"/>
</dbReference>
<reference evidence="8 9" key="1">
    <citation type="submission" date="2021-06" db="EMBL/GenBank/DDBJ databases">
        <authorList>
            <person name="Palmer J.M."/>
        </authorList>
    </citation>
    <scope>NUCLEOTIDE SEQUENCE [LARGE SCALE GENOMIC DNA]</scope>
    <source>
        <strain evidence="8 9">XC_2019</strain>
        <tissue evidence="8">Muscle</tissue>
    </source>
</reference>
<feature type="transmembrane region" description="Helical" evidence="6">
    <location>
        <begin position="318"/>
        <end position="340"/>
    </location>
</feature>